<proteinExistence type="predicted"/>
<dbReference type="RefSeq" id="XP_009172541.1">
    <property type="nucleotide sequence ID" value="XM_009174277.1"/>
</dbReference>
<sequence>MTFEISQYIFIKETTHKGFDKYTQLQINLVFTRDWNEFLVYASLQLDGLHKVRLMFQLVRYSR</sequence>
<dbReference type="Proteomes" id="UP000054324">
    <property type="component" value="Unassembled WGS sequence"/>
</dbReference>
<dbReference type="GeneID" id="20322644"/>
<gene>
    <name evidence="1" type="ORF">T265_08465</name>
</gene>
<evidence type="ECO:0000313" key="2">
    <source>
        <dbReference type="Proteomes" id="UP000054324"/>
    </source>
</evidence>
<name>A0A074ZK29_OPIVI</name>
<dbReference type="EMBL" id="KL596839">
    <property type="protein sequence ID" value="KER23700.1"/>
    <property type="molecule type" value="Genomic_DNA"/>
</dbReference>
<organism evidence="1 2">
    <name type="scientific">Opisthorchis viverrini</name>
    <name type="common">Southeast Asian liver fluke</name>
    <dbReference type="NCBI Taxonomy" id="6198"/>
    <lineage>
        <taxon>Eukaryota</taxon>
        <taxon>Metazoa</taxon>
        <taxon>Spiralia</taxon>
        <taxon>Lophotrochozoa</taxon>
        <taxon>Platyhelminthes</taxon>
        <taxon>Trematoda</taxon>
        <taxon>Digenea</taxon>
        <taxon>Opisthorchiida</taxon>
        <taxon>Opisthorchiata</taxon>
        <taxon>Opisthorchiidae</taxon>
        <taxon>Opisthorchis</taxon>
    </lineage>
</organism>
<accession>A0A074ZK29</accession>
<keyword evidence="2" id="KW-1185">Reference proteome</keyword>
<dbReference type="AlphaFoldDB" id="A0A074ZK29"/>
<protein>
    <submittedName>
        <fullName evidence="1">Uncharacterized protein</fullName>
    </submittedName>
</protein>
<dbReference type="CTD" id="20322644"/>
<evidence type="ECO:0000313" key="1">
    <source>
        <dbReference type="EMBL" id="KER23700.1"/>
    </source>
</evidence>
<dbReference type="KEGG" id="ovi:T265_08465"/>
<reference evidence="1 2" key="1">
    <citation type="submission" date="2013-11" db="EMBL/GenBank/DDBJ databases">
        <title>Opisthorchis viverrini - life in the bile duct.</title>
        <authorList>
            <person name="Young N.D."/>
            <person name="Nagarajan N."/>
            <person name="Lin S.J."/>
            <person name="Korhonen P.K."/>
            <person name="Jex A.R."/>
            <person name="Hall R.S."/>
            <person name="Safavi-Hemami H."/>
            <person name="Kaewkong W."/>
            <person name="Bertrand D."/>
            <person name="Gao S."/>
            <person name="Seet Q."/>
            <person name="Wongkham S."/>
            <person name="Teh B.T."/>
            <person name="Wongkham C."/>
            <person name="Intapan P.M."/>
            <person name="Maleewong W."/>
            <person name="Yang X."/>
            <person name="Hu M."/>
            <person name="Wang Z."/>
            <person name="Hofmann A."/>
            <person name="Sternberg P.W."/>
            <person name="Tan P."/>
            <person name="Wang J."/>
            <person name="Gasser R.B."/>
        </authorList>
    </citation>
    <scope>NUCLEOTIDE SEQUENCE [LARGE SCALE GENOMIC DNA]</scope>
</reference>